<protein>
    <submittedName>
        <fullName evidence="7">SLC13 family permease</fullName>
    </submittedName>
</protein>
<dbReference type="AlphaFoldDB" id="A0AB74UQ16"/>
<evidence type="ECO:0000313" key="7">
    <source>
        <dbReference type="EMBL" id="XIA18352.1"/>
    </source>
</evidence>
<comment type="subcellular location">
    <subcellularLocation>
        <location evidence="1">Cell membrane</location>
        <topology evidence="1">Multi-pass membrane protein</topology>
    </subcellularLocation>
</comment>
<feature type="transmembrane region" description="Helical" evidence="6">
    <location>
        <begin position="137"/>
        <end position="159"/>
    </location>
</feature>
<feature type="transmembrane region" description="Helical" evidence="6">
    <location>
        <begin position="259"/>
        <end position="280"/>
    </location>
</feature>
<feature type="transmembrane region" description="Helical" evidence="6">
    <location>
        <begin position="442"/>
        <end position="465"/>
    </location>
</feature>
<feature type="transmembrane region" description="Helical" evidence="6">
    <location>
        <begin position="179"/>
        <end position="207"/>
    </location>
</feature>
<evidence type="ECO:0000256" key="4">
    <source>
        <dbReference type="ARBA" id="ARBA00022989"/>
    </source>
</evidence>
<evidence type="ECO:0000256" key="5">
    <source>
        <dbReference type="ARBA" id="ARBA00023136"/>
    </source>
</evidence>
<keyword evidence="2" id="KW-1003">Cell membrane</keyword>
<accession>A0AB74UQ16</accession>
<dbReference type="PANTHER" id="PTHR43652">
    <property type="entry name" value="BASIC AMINO ACID ANTIPORTER YFCC-RELATED"/>
    <property type="match status" value="1"/>
</dbReference>
<dbReference type="EMBL" id="CP170721">
    <property type="protein sequence ID" value="XIA18352.1"/>
    <property type="molecule type" value="Genomic_DNA"/>
</dbReference>
<evidence type="ECO:0000256" key="3">
    <source>
        <dbReference type="ARBA" id="ARBA00022692"/>
    </source>
</evidence>
<feature type="transmembrane region" description="Helical" evidence="6">
    <location>
        <begin position="219"/>
        <end position="239"/>
    </location>
</feature>
<sequence length="470" mass="49678">MANRPVTDGKPAQRPRRKIDVHPVLMLVSVLLLCAVLTYVLDSGAFQRVDGRVVPGTYSVIPKSFDWWHLLGLGAAGEQARPAGVITVLESIPLGLVRNASLIFMVMFVGGLFGVFKQTGALDAGLDQLVHRSRGNVYLLAPVLMGALAAGSSFLGLISEYLVVLPVLLSMAERLRLSPLYAVAMLLIAAKLGYIASVSNPVVLPIAQGIVQVPIFSGFGMRLAVLAVFLPIGIAYLLYRIRRSGFTKADFAPAAGSLSGRHLGVLLLLGLAIVLMIYAGRTWSWHYNELSAFYLAVTAGLAVIGGLSARVSADAFIDGIKGMILPSLLIGLAGAIHVLLQEANILDTVVNAMAGLIHGQSSWIASLAIMFTEAGLDVLIPSTSAKAAISIPILWPIGQLSGLQGNSVVLAYLFGNGLMATVSPTSGLMLAMLAMAKVHYGAWVRFMLPLTLVLTVVATAFLLVATRIGY</sequence>
<keyword evidence="3 6" id="KW-0812">Transmembrane</keyword>
<dbReference type="RefSeq" id="WP_395120485.1">
    <property type="nucleotide sequence ID" value="NZ_CP170721.1"/>
</dbReference>
<dbReference type="InterPro" id="IPR018385">
    <property type="entry name" value="C4_dicarb_anaerob_car-like"/>
</dbReference>
<keyword evidence="4 6" id="KW-1133">Transmembrane helix</keyword>
<name>A0AB74UQ16_9GAMM</name>
<proteinExistence type="predicted"/>
<feature type="transmembrane region" description="Helical" evidence="6">
    <location>
        <begin position="96"/>
        <end position="116"/>
    </location>
</feature>
<dbReference type="GO" id="GO:0005886">
    <property type="term" value="C:plasma membrane"/>
    <property type="evidence" value="ECO:0007669"/>
    <property type="project" value="UniProtKB-SubCell"/>
</dbReference>
<feature type="transmembrane region" description="Helical" evidence="6">
    <location>
        <begin position="323"/>
        <end position="340"/>
    </location>
</feature>
<gene>
    <name evidence="7" type="ORF">ACFYG5_17635</name>
</gene>
<feature type="transmembrane region" description="Helical" evidence="6">
    <location>
        <begin position="292"/>
        <end position="311"/>
    </location>
</feature>
<evidence type="ECO:0000256" key="6">
    <source>
        <dbReference type="SAM" id="Phobius"/>
    </source>
</evidence>
<feature type="transmembrane region" description="Helical" evidence="6">
    <location>
        <begin position="352"/>
        <end position="372"/>
    </location>
</feature>
<keyword evidence="5 6" id="KW-0472">Membrane</keyword>
<organism evidence="7">
    <name type="scientific">Rhodanobacter sp. FW102-FHT14D07</name>
    <dbReference type="NCBI Taxonomy" id="3351462"/>
    <lineage>
        <taxon>Bacteria</taxon>
        <taxon>Pseudomonadati</taxon>
        <taxon>Pseudomonadota</taxon>
        <taxon>Gammaproteobacteria</taxon>
        <taxon>Lysobacterales</taxon>
        <taxon>Rhodanobacteraceae</taxon>
        <taxon>Rhodanobacter</taxon>
    </lineage>
</organism>
<evidence type="ECO:0000256" key="2">
    <source>
        <dbReference type="ARBA" id="ARBA00022475"/>
    </source>
</evidence>
<feature type="transmembrane region" description="Helical" evidence="6">
    <location>
        <begin position="21"/>
        <end position="41"/>
    </location>
</feature>
<dbReference type="InterPro" id="IPR051679">
    <property type="entry name" value="DASS-Related_Transporters"/>
</dbReference>
<dbReference type="Pfam" id="PF03606">
    <property type="entry name" value="DcuC"/>
    <property type="match status" value="1"/>
</dbReference>
<reference evidence="7" key="1">
    <citation type="submission" date="2024-10" db="EMBL/GenBank/DDBJ databases">
        <authorList>
            <person name="Lesea H.P."/>
            <person name="Kuehl J.V."/>
            <person name="Chandonia J.-M."/>
        </authorList>
    </citation>
    <scope>NUCLEOTIDE SEQUENCE</scope>
    <source>
        <strain evidence="7">FW102-FHT14D07</strain>
    </source>
</reference>
<feature type="transmembrane region" description="Helical" evidence="6">
    <location>
        <begin position="409"/>
        <end position="436"/>
    </location>
</feature>
<evidence type="ECO:0000256" key="1">
    <source>
        <dbReference type="ARBA" id="ARBA00004651"/>
    </source>
</evidence>
<dbReference type="PANTHER" id="PTHR43652:SF2">
    <property type="entry name" value="BASIC AMINO ACID ANTIPORTER YFCC-RELATED"/>
    <property type="match status" value="1"/>
</dbReference>